<comment type="cofactor">
    <cofactor evidence="3">
        <name>Mg(2+)</name>
        <dbReference type="ChEBI" id="CHEBI:18420"/>
    </cofactor>
    <text evidence="3">Binds 2 magnesium ions per subunit.</text>
</comment>
<feature type="binding site" evidence="3">
    <location>
        <position position="307"/>
    </location>
    <ligand>
        <name>Mg(2+)</name>
        <dbReference type="ChEBI" id="CHEBI:18420"/>
        <label>1</label>
    </ligand>
</feature>
<dbReference type="EMBL" id="BSQG01000001">
    <property type="protein sequence ID" value="GLU46222.1"/>
    <property type="molecule type" value="Genomic_DNA"/>
</dbReference>
<dbReference type="Proteomes" id="UP001165092">
    <property type="component" value="Unassembled WGS sequence"/>
</dbReference>
<feature type="binding site" evidence="3">
    <location>
        <position position="67"/>
    </location>
    <ligand>
        <name>Mg(2+)</name>
        <dbReference type="ChEBI" id="CHEBI:18420"/>
        <label>1</label>
    </ligand>
</feature>
<proteinExistence type="inferred from homology"/>
<name>A0A9W6P357_9ACTN</name>
<keyword evidence="5" id="KW-1185">Reference proteome</keyword>
<gene>
    <name evidence="4" type="ORF">Nans01_05730</name>
</gene>
<evidence type="ECO:0000256" key="3">
    <source>
        <dbReference type="PIRSR" id="PIRSR605502-1"/>
    </source>
</evidence>
<accession>A0A9W6P357</accession>
<evidence type="ECO:0000256" key="2">
    <source>
        <dbReference type="ARBA" id="ARBA00022801"/>
    </source>
</evidence>
<feature type="binding site" evidence="3">
    <location>
        <position position="68"/>
    </location>
    <ligand>
        <name>Mg(2+)</name>
        <dbReference type="ChEBI" id="CHEBI:18420"/>
        <label>1</label>
    </ligand>
</feature>
<dbReference type="InterPro" id="IPR050792">
    <property type="entry name" value="ADP-ribosylglycohydrolase"/>
</dbReference>
<sequence>MSWDVQWAERYRSRVRGCLLGGAVGDALGAPVEFMSLGGILAEHGPKGVREYVVDYAHATPRHGLITDDTQMTLWTVEGLIRARTRQGGKDGLDPIAPVHAAYLRWYDTQRHRAPDGRHTGRLQTRAWLYARRAPGNTCLSALAPAPGPLKPGVPARNDSKGCGGVMRAAPFGLLPRASASDDDVFTWADQAAGLTHGHPTGRLASGALALLVRRIVEGDALDDALDTVLTVLHRHPGHEETSAALLTARRAARQSEASPATVESLGGGWIAEEALAIAVYAALVHPEPHRFTDALALSVTHSGDSDSTGAICGNILGALHGETALPPELAYEVEGRGDLMELADDFSLAFGPGAAALLAGPRWQERFPPD</sequence>
<dbReference type="Gene3D" id="1.10.4080.10">
    <property type="entry name" value="ADP-ribosylation/Crystallin J1"/>
    <property type="match status" value="1"/>
</dbReference>
<feature type="binding site" evidence="3">
    <location>
        <position position="305"/>
    </location>
    <ligand>
        <name>Mg(2+)</name>
        <dbReference type="ChEBI" id="CHEBI:18420"/>
        <label>2</label>
    </ligand>
</feature>
<keyword evidence="2" id="KW-0378">Hydrolase</keyword>
<reference evidence="4" key="1">
    <citation type="submission" date="2023-02" db="EMBL/GenBank/DDBJ databases">
        <title>Nocardiopsis ansamitocini NBRC 112285.</title>
        <authorList>
            <person name="Ichikawa N."/>
            <person name="Sato H."/>
            <person name="Tonouchi N."/>
        </authorList>
    </citation>
    <scope>NUCLEOTIDE SEQUENCE</scope>
    <source>
        <strain evidence="4">NBRC 112285</strain>
    </source>
</reference>
<protein>
    <recommendedName>
        <fullName evidence="6">ADP-ribosylglycohydrolase</fullName>
    </recommendedName>
</protein>
<comment type="caution">
    <text evidence="4">The sequence shown here is derived from an EMBL/GenBank/DDBJ whole genome shotgun (WGS) entry which is preliminary data.</text>
</comment>
<keyword evidence="3" id="KW-0479">Metal-binding</keyword>
<evidence type="ECO:0008006" key="6">
    <source>
        <dbReference type="Google" id="ProtNLM"/>
    </source>
</evidence>
<evidence type="ECO:0000256" key="1">
    <source>
        <dbReference type="ARBA" id="ARBA00010702"/>
    </source>
</evidence>
<dbReference type="SUPFAM" id="SSF101478">
    <property type="entry name" value="ADP-ribosylglycohydrolase"/>
    <property type="match status" value="1"/>
</dbReference>
<dbReference type="GO" id="GO:0016787">
    <property type="term" value="F:hydrolase activity"/>
    <property type="evidence" value="ECO:0007669"/>
    <property type="project" value="UniProtKB-KW"/>
</dbReference>
<dbReference type="PANTHER" id="PTHR16222">
    <property type="entry name" value="ADP-RIBOSYLGLYCOHYDROLASE"/>
    <property type="match status" value="1"/>
</dbReference>
<dbReference type="GO" id="GO:0046872">
    <property type="term" value="F:metal ion binding"/>
    <property type="evidence" value="ECO:0007669"/>
    <property type="project" value="UniProtKB-KW"/>
</dbReference>
<comment type="similarity">
    <text evidence="1">Belongs to the ADP-ribosylglycohydrolase family.</text>
</comment>
<feature type="binding site" evidence="3">
    <location>
        <position position="308"/>
    </location>
    <ligand>
        <name>Mg(2+)</name>
        <dbReference type="ChEBI" id="CHEBI:18420"/>
        <label>1</label>
    </ligand>
</feature>
<feature type="binding site" evidence="3">
    <location>
        <position position="69"/>
    </location>
    <ligand>
        <name>Mg(2+)</name>
        <dbReference type="ChEBI" id="CHEBI:18420"/>
        <label>1</label>
    </ligand>
</feature>
<evidence type="ECO:0000313" key="5">
    <source>
        <dbReference type="Proteomes" id="UP001165092"/>
    </source>
</evidence>
<dbReference type="AlphaFoldDB" id="A0A9W6P357"/>
<dbReference type="InterPro" id="IPR005502">
    <property type="entry name" value="Ribosyl_crysJ1"/>
</dbReference>
<dbReference type="InterPro" id="IPR036705">
    <property type="entry name" value="Ribosyl_crysJ1_sf"/>
</dbReference>
<dbReference type="RefSeq" id="WP_285757070.1">
    <property type="nucleotide sequence ID" value="NZ_BSQG01000001.1"/>
</dbReference>
<evidence type="ECO:0000313" key="4">
    <source>
        <dbReference type="EMBL" id="GLU46222.1"/>
    </source>
</evidence>
<dbReference type="PANTHER" id="PTHR16222:SF24">
    <property type="entry name" value="ADP-RIBOSYLHYDROLASE ARH3"/>
    <property type="match status" value="1"/>
</dbReference>
<keyword evidence="3" id="KW-0460">Magnesium</keyword>
<dbReference type="Pfam" id="PF03747">
    <property type="entry name" value="ADP_ribosyl_GH"/>
    <property type="match status" value="1"/>
</dbReference>
<organism evidence="4 5">
    <name type="scientific">Nocardiopsis ansamitocini</name>
    <dbReference type="NCBI Taxonomy" id="1670832"/>
    <lineage>
        <taxon>Bacteria</taxon>
        <taxon>Bacillati</taxon>
        <taxon>Actinomycetota</taxon>
        <taxon>Actinomycetes</taxon>
        <taxon>Streptosporangiales</taxon>
        <taxon>Nocardiopsidaceae</taxon>
        <taxon>Nocardiopsis</taxon>
    </lineage>
</organism>